<organism evidence="1 2">
    <name type="scientific">Monosporascus cannonballus</name>
    <dbReference type="NCBI Taxonomy" id="155416"/>
    <lineage>
        <taxon>Eukaryota</taxon>
        <taxon>Fungi</taxon>
        <taxon>Dikarya</taxon>
        <taxon>Ascomycota</taxon>
        <taxon>Pezizomycotina</taxon>
        <taxon>Sordariomycetes</taxon>
        <taxon>Xylariomycetidae</taxon>
        <taxon>Xylariales</taxon>
        <taxon>Xylariales incertae sedis</taxon>
        <taxon>Monosporascus</taxon>
    </lineage>
</organism>
<dbReference type="EMBL" id="QJNS01000186">
    <property type="protein sequence ID" value="RYO83493.1"/>
    <property type="molecule type" value="Genomic_DNA"/>
</dbReference>
<accession>A0ABY0H301</accession>
<protein>
    <recommendedName>
        <fullName evidence="3">Nucleoside phosphorylase domain-containing protein</fullName>
    </recommendedName>
</protein>
<evidence type="ECO:0008006" key="3">
    <source>
        <dbReference type="Google" id="ProtNLM"/>
    </source>
</evidence>
<dbReference type="PANTHER" id="PTHR46082:SF11">
    <property type="entry name" value="AAA+ ATPASE DOMAIN-CONTAINING PROTEIN-RELATED"/>
    <property type="match status" value="1"/>
</dbReference>
<gene>
    <name evidence="1" type="ORF">DL762_006084</name>
</gene>
<dbReference type="Proteomes" id="UP000294003">
    <property type="component" value="Unassembled WGS sequence"/>
</dbReference>
<dbReference type="InterPro" id="IPR035994">
    <property type="entry name" value="Nucleoside_phosphorylase_sf"/>
</dbReference>
<name>A0ABY0H301_9PEZI</name>
<comment type="caution">
    <text evidence="1">The sequence shown here is derived from an EMBL/GenBank/DDBJ whole genome shotgun (WGS) entry which is preliminary data.</text>
</comment>
<dbReference type="PANTHER" id="PTHR46082">
    <property type="entry name" value="ATP/GTP-BINDING PROTEIN-RELATED"/>
    <property type="match status" value="1"/>
</dbReference>
<proteinExistence type="predicted"/>
<reference evidence="1 2" key="1">
    <citation type="submission" date="2018-06" db="EMBL/GenBank/DDBJ databases">
        <title>Complete Genomes of Monosporascus.</title>
        <authorList>
            <person name="Robinson A.J."/>
            <person name="Natvig D.O."/>
        </authorList>
    </citation>
    <scope>NUCLEOTIDE SEQUENCE [LARGE SCALE GENOMIC DNA]</scope>
    <source>
        <strain evidence="1 2">CBS 609.92</strain>
    </source>
</reference>
<dbReference type="Gene3D" id="3.40.50.1580">
    <property type="entry name" value="Nucleoside phosphorylase domain"/>
    <property type="match status" value="1"/>
</dbReference>
<evidence type="ECO:0000313" key="2">
    <source>
        <dbReference type="Proteomes" id="UP000294003"/>
    </source>
</evidence>
<dbReference type="SUPFAM" id="SSF53167">
    <property type="entry name" value="Purine and uridine phosphorylases"/>
    <property type="match status" value="1"/>
</dbReference>
<keyword evidence="2" id="KW-1185">Reference proteome</keyword>
<dbReference type="InterPro" id="IPR053137">
    <property type="entry name" value="NLR-like"/>
</dbReference>
<sequence length="502" mass="56319">MGPTKFAILSTCNSGQPLMLRSRKLTHDAYTVGWVAVLHCELNASRLLLDEKHEPLQSGENDDNSYLLGRMGAHNVVITFPGSGTYGTNAAAQVVTNMVRTFRNIRFGLLVGVGGGAPRPPNSKDATKDIRLGDIIVSDPKGKHGGVLQYDMGKWGNDQDFSIESHLNKPPGILLKAMQLLRSDHDFGEGEMNQYIQQVTVKASKRTQFREYLFPGRDQDQLFKANRQHSGEDDCSDCRATGLTEKRLDRDSDEPAVHYGLIASANAVMRSAQRRNELRDKWNVSCFEMEAAGLMDNFPCVVIRGICDYSDDHKNKVWQPYAAVAAAAYAKDLLRIIQATEVTAIPPAVEDLPGRGRAVPQDPPSPVPTVFGYAGFVRLDILNRLSDADLRRLKIRIPQVLAELARDVNWSNWHRVIDNLNSEFHLGLLSSDKGEYEGRNWREWKAIHNSASESDYARTVAFRNRMGQWCNNNKYQAGCGVIWLTFVLELHDVLQEYKPHVR</sequence>
<evidence type="ECO:0000313" key="1">
    <source>
        <dbReference type="EMBL" id="RYO83493.1"/>
    </source>
</evidence>